<sequence>MDDESLNFGSDAAGATPGSNSILAQPPLPAETGAGEEGSSSGQVPEYLAVDVSMAESGADSSTAPINKNDTSTTTPAVVSDNPLDAPNAPRREGDEVKDEEMADTQGEVKQSQELAAQGEDGAVVGTEEQAEKTKASIESSAREHLISQSHSIILPSYSTWFDMNKINDAERKALPEFFNNRNRSKTPAVYKDYRDFMINTYRLNPIEYLTVTACRRNLAGDVCAIMRVHSFLEQWGLINYQVNHIYNPYFHLGLLGQTYENQVDADHRPSNVGPPFTGHFKVICDTPRGLQPWQPHTDSVVKQGRPNANTDEKATAGKTPKTDLNLEIGRNIYEPTARDGKLKATATTEKQANGDGPATNGASPKSIEDLVKPSIPKINCFSCGIDCTRVHYHNGKIIDSTPGKNKYNLCPNCFAEGRMPQNQQQMHYTKTENPTYTGIPDREAPWSDGEVLRLLEALERNDDDWTEVAEYVGTRTKEECVVKFLQFEIEDKYLDAEPIDSLGIGMLGPEGGHLPFSQADNPVMSVIGFLAGISQPSVTAAAANKTVEAMKQSLRNQLEKPKLSEKGKEKDTSDSMEIDIRHDVTTTTTTTTSHSQLATVPLATVAARAGGLASHEEREMTRLVSATVNAELQKIELKLKQFAEMDEIIQSERRELERGRQQLFLDRLAFKKRVKDVQEGLKAASTIGGDEAIRLAQNVMTGSEKLAFNGLTPAADSVQPLSANGQIKSYDV</sequence>
<proteinExistence type="predicted"/>
<feature type="region of interest" description="Disordered" evidence="5">
    <location>
        <begin position="295"/>
        <end position="369"/>
    </location>
</feature>
<dbReference type="InterPro" id="IPR007526">
    <property type="entry name" value="SWIRM"/>
</dbReference>
<dbReference type="CDD" id="cd02336">
    <property type="entry name" value="ZZ_RSC8"/>
    <property type="match status" value="1"/>
</dbReference>
<protein>
    <submittedName>
        <fullName evidence="9">SWI/SNF and RSC complexes subunit ssr2</fullName>
    </submittedName>
</protein>
<feature type="compositionally biased region" description="Polar residues" evidence="5">
    <location>
        <begin position="59"/>
        <end position="77"/>
    </location>
</feature>
<dbReference type="InterPro" id="IPR041984">
    <property type="entry name" value="Rsc8/Ssr1/Ssr2_ZZ"/>
</dbReference>
<feature type="domain" description="SWIRM" evidence="7">
    <location>
        <begin position="153"/>
        <end position="250"/>
    </location>
</feature>
<dbReference type="CDD" id="cd00167">
    <property type="entry name" value="SANT"/>
    <property type="match status" value="1"/>
</dbReference>
<dbReference type="FunFam" id="1.10.10.10:FF:000020">
    <property type="entry name" value="SWI/SNF complex subunit SMARCC2 isoform c"/>
    <property type="match status" value="1"/>
</dbReference>
<evidence type="ECO:0000313" key="10">
    <source>
        <dbReference type="Proteomes" id="UP000481288"/>
    </source>
</evidence>
<dbReference type="InterPro" id="IPR001005">
    <property type="entry name" value="SANT/Myb"/>
</dbReference>
<dbReference type="SMART" id="SM00717">
    <property type="entry name" value="SANT"/>
    <property type="match status" value="1"/>
</dbReference>
<organism evidence="9 10">
    <name type="scientific">Lachnellula cervina</name>
    <dbReference type="NCBI Taxonomy" id="1316786"/>
    <lineage>
        <taxon>Eukaryota</taxon>
        <taxon>Fungi</taxon>
        <taxon>Dikarya</taxon>
        <taxon>Ascomycota</taxon>
        <taxon>Pezizomycotina</taxon>
        <taxon>Leotiomycetes</taxon>
        <taxon>Helotiales</taxon>
        <taxon>Lachnaceae</taxon>
        <taxon>Lachnellula</taxon>
    </lineage>
</organism>
<dbReference type="SUPFAM" id="SSF46689">
    <property type="entry name" value="Homeodomain-like"/>
    <property type="match status" value="2"/>
</dbReference>
<dbReference type="Proteomes" id="UP000481288">
    <property type="component" value="Unassembled WGS sequence"/>
</dbReference>
<evidence type="ECO:0000256" key="2">
    <source>
        <dbReference type="ARBA" id="ARBA00023125"/>
    </source>
</evidence>
<dbReference type="InterPro" id="IPR009057">
    <property type="entry name" value="Homeodomain-like_sf"/>
</dbReference>
<dbReference type="GO" id="GO:0042393">
    <property type="term" value="F:histone binding"/>
    <property type="evidence" value="ECO:0007669"/>
    <property type="project" value="TreeGrafter"/>
</dbReference>
<evidence type="ECO:0000259" key="8">
    <source>
        <dbReference type="PROSITE" id="PS51293"/>
    </source>
</evidence>
<dbReference type="OrthoDB" id="118550at2759"/>
<feature type="region of interest" description="Disordered" evidence="5">
    <location>
        <begin position="1"/>
        <end position="138"/>
    </location>
</feature>
<dbReference type="AlphaFoldDB" id="A0A7D8UNL3"/>
<accession>A0A7D8UNL3</accession>
<dbReference type="InterPro" id="IPR036388">
    <property type="entry name" value="WH-like_DNA-bd_sf"/>
</dbReference>
<comment type="caution">
    <text evidence="9">The sequence shown here is derived from an EMBL/GenBank/DDBJ whole genome shotgun (WGS) entry which is preliminary data.</text>
</comment>
<dbReference type="GO" id="GO:0045893">
    <property type="term" value="P:positive regulation of DNA-templated transcription"/>
    <property type="evidence" value="ECO:0007669"/>
    <property type="project" value="TreeGrafter"/>
</dbReference>
<dbReference type="PANTHER" id="PTHR12802:SF41">
    <property type="entry name" value="BRAHMA ASSOCIATED PROTEIN 155 KDA"/>
    <property type="match status" value="1"/>
</dbReference>
<evidence type="ECO:0000256" key="5">
    <source>
        <dbReference type="SAM" id="MobiDB-lite"/>
    </source>
</evidence>
<gene>
    <name evidence="9" type="primary">ssr2</name>
    <name evidence="9" type="ORF">LCER1_G004912</name>
</gene>
<dbReference type="GO" id="GO:0006338">
    <property type="term" value="P:chromatin remodeling"/>
    <property type="evidence" value="ECO:0007669"/>
    <property type="project" value="UniProtKB-ARBA"/>
</dbReference>
<dbReference type="EMBL" id="QGMG01000454">
    <property type="protein sequence ID" value="TVY53449.1"/>
    <property type="molecule type" value="Genomic_DNA"/>
</dbReference>
<keyword evidence="1" id="KW-0805">Transcription regulation</keyword>
<feature type="compositionally biased region" description="Low complexity" evidence="5">
    <location>
        <begin position="30"/>
        <end position="42"/>
    </location>
</feature>
<dbReference type="Pfam" id="PF00249">
    <property type="entry name" value="Myb_DNA-binding"/>
    <property type="match status" value="1"/>
</dbReference>
<reference evidence="9 10" key="1">
    <citation type="submission" date="2018-05" db="EMBL/GenBank/DDBJ databases">
        <title>Whole genome sequencing for identification of molecular markers to develop diagnostic detection tools for the regulated plant pathogen Lachnellula willkommii.</title>
        <authorList>
            <person name="Giroux E."/>
            <person name="Bilodeau G."/>
        </authorList>
    </citation>
    <scope>NUCLEOTIDE SEQUENCE [LARGE SCALE GENOMIC DNA]</scope>
    <source>
        <strain evidence="9 10">CBS 625.97</strain>
    </source>
</reference>
<dbReference type="GO" id="GO:0003677">
    <property type="term" value="F:DNA binding"/>
    <property type="evidence" value="ECO:0007669"/>
    <property type="project" value="UniProtKB-KW"/>
</dbReference>
<feature type="region of interest" description="Disordered" evidence="5">
    <location>
        <begin position="555"/>
        <end position="581"/>
    </location>
</feature>
<feature type="domain" description="SANT" evidence="8">
    <location>
        <begin position="442"/>
        <end position="493"/>
    </location>
</feature>
<feature type="compositionally biased region" description="Basic and acidic residues" evidence="5">
    <location>
        <begin position="558"/>
        <end position="581"/>
    </location>
</feature>
<evidence type="ECO:0000256" key="1">
    <source>
        <dbReference type="ARBA" id="ARBA00023015"/>
    </source>
</evidence>
<dbReference type="PANTHER" id="PTHR12802">
    <property type="entry name" value="SWI/SNF COMPLEX-RELATED"/>
    <property type="match status" value="1"/>
</dbReference>
<dbReference type="FunFam" id="1.10.10.60:FF:000014">
    <property type="entry name" value="SWI/SNF complex subunit SMARCC2 isoform C"/>
    <property type="match status" value="1"/>
</dbReference>
<keyword evidence="3" id="KW-0804">Transcription</keyword>
<dbReference type="InterPro" id="IPR017884">
    <property type="entry name" value="SANT_dom"/>
</dbReference>
<dbReference type="GO" id="GO:0016514">
    <property type="term" value="C:SWI/SNF complex"/>
    <property type="evidence" value="ECO:0007669"/>
    <property type="project" value="TreeGrafter"/>
</dbReference>
<evidence type="ECO:0000256" key="3">
    <source>
        <dbReference type="ARBA" id="ARBA00023163"/>
    </source>
</evidence>
<dbReference type="InterPro" id="IPR032451">
    <property type="entry name" value="SMARCC_C"/>
</dbReference>
<keyword evidence="10" id="KW-1185">Reference proteome</keyword>
<keyword evidence="2" id="KW-0238">DNA-binding</keyword>
<evidence type="ECO:0000259" key="6">
    <source>
        <dbReference type="PROSITE" id="PS50090"/>
    </source>
</evidence>
<dbReference type="Gene3D" id="1.10.10.10">
    <property type="entry name" value="Winged helix-like DNA-binding domain superfamily/Winged helix DNA-binding domain"/>
    <property type="match status" value="1"/>
</dbReference>
<dbReference type="Gene3D" id="1.10.10.60">
    <property type="entry name" value="Homeodomain-like"/>
    <property type="match status" value="1"/>
</dbReference>
<evidence type="ECO:0000256" key="4">
    <source>
        <dbReference type="ARBA" id="ARBA00023242"/>
    </source>
</evidence>
<dbReference type="Pfam" id="PF16495">
    <property type="entry name" value="SWIRM-assoc_1"/>
    <property type="match status" value="1"/>
</dbReference>
<evidence type="ECO:0000259" key="7">
    <source>
        <dbReference type="PROSITE" id="PS50934"/>
    </source>
</evidence>
<dbReference type="Pfam" id="PF04433">
    <property type="entry name" value="SWIRM"/>
    <property type="match status" value="1"/>
</dbReference>
<dbReference type="PROSITE" id="PS50090">
    <property type="entry name" value="MYB_LIKE"/>
    <property type="match status" value="1"/>
</dbReference>
<name>A0A7D8UNL3_9HELO</name>
<feature type="domain" description="Myb-like" evidence="6">
    <location>
        <begin position="443"/>
        <end position="489"/>
    </location>
</feature>
<dbReference type="PROSITE" id="PS51293">
    <property type="entry name" value="SANT"/>
    <property type="match status" value="1"/>
</dbReference>
<dbReference type="PROSITE" id="PS50934">
    <property type="entry name" value="SWIRM"/>
    <property type="match status" value="1"/>
</dbReference>
<evidence type="ECO:0000313" key="9">
    <source>
        <dbReference type="EMBL" id="TVY53449.1"/>
    </source>
</evidence>
<keyword evidence="4" id="KW-0539">Nucleus</keyword>